<sequence>MLSSASSMPCGNILIVDDLPANLQLLSDILLREGYAVRAAPDGRMALKAVAQRLPDLVLLDVKMPEMDGLEVCRRLKDNPISRHVPVIFLSAYQETADKLAGFAAGGVDYIGKPFIAEEVLARVRTHVSLYDLQVRLEERVLQRTRALRMLSAGNLALAQGRTAQGLLEAMARVIVEQGLYPAARLRLISDAGTVLCAAEAGDRSVLAVAPPDGLGRPPPVRGLHDLALDEPSRSGFARLGVHALLTLHLGDDSLPGQSGVLTVFSAKPFGDLSQEERALLAELGGNLSYGLAALGARSRLERMFEQTIQAIAATVEKRDPYTAGHQRRVAGIATAIARRIGMDEHQIKGLALAGIIHDIGKIGVPVEILTRSGKLSSHEMGLIREHPRIGYDVVKEIDFPWPVPEIILQHHERIDGSGYPSGLKDNEIIPEAKIVAVADVLDAISSHRPYRPALGLDVAVRELQAQKGALYDPAIVEACLAVIDEGGLPPGA</sequence>
<dbReference type="SUPFAM" id="SSF52172">
    <property type="entry name" value="CheY-like"/>
    <property type="match status" value="1"/>
</dbReference>
<dbReference type="SMART" id="SM00448">
    <property type="entry name" value="REC"/>
    <property type="match status" value="1"/>
</dbReference>
<dbReference type="PANTHER" id="PTHR45228:SF4">
    <property type="entry name" value="LIPOPROTEIN"/>
    <property type="match status" value="1"/>
</dbReference>
<evidence type="ECO:0000259" key="2">
    <source>
        <dbReference type="PROSITE" id="PS51832"/>
    </source>
</evidence>
<reference evidence="3" key="1">
    <citation type="submission" date="2016-10" db="EMBL/GenBank/DDBJ databases">
        <title>Sequence of Gallionella enrichment culture.</title>
        <authorList>
            <person name="Poehlein A."/>
            <person name="Muehling M."/>
            <person name="Daniel R."/>
        </authorList>
    </citation>
    <scope>NUCLEOTIDE SEQUENCE</scope>
</reference>
<dbReference type="Gene3D" id="3.40.50.2300">
    <property type="match status" value="1"/>
</dbReference>
<dbReference type="Pfam" id="PF00072">
    <property type="entry name" value="Response_reg"/>
    <property type="match status" value="1"/>
</dbReference>
<accession>A0A1J5RWM8</accession>
<name>A0A1J5RWM8_9ZZZZ</name>
<proteinExistence type="predicted"/>
<dbReference type="InterPro" id="IPR037522">
    <property type="entry name" value="HD_GYP_dom"/>
</dbReference>
<dbReference type="SUPFAM" id="SSF109604">
    <property type="entry name" value="HD-domain/PDEase-like"/>
    <property type="match status" value="1"/>
</dbReference>
<protein>
    <submittedName>
        <fullName evidence="3">Cyclic di-GMP phosphodiesterase response regulator RpfG</fullName>
        <ecNumber evidence="3">3.1.4.52</ecNumber>
    </submittedName>
</protein>
<dbReference type="GO" id="GO:0071111">
    <property type="term" value="F:cyclic-guanylate-specific phosphodiesterase activity"/>
    <property type="evidence" value="ECO:0007669"/>
    <property type="project" value="UniProtKB-EC"/>
</dbReference>
<keyword evidence="3" id="KW-0378">Hydrolase</keyword>
<evidence type="ECO:0000313" key="3">
    <source>
        <dbReference type="EMBL" id="OIR00335.1"/>
    </source>
</evidence>
<dbReference type="InterPro" id="IPR011006">
    <property type="entry name" value="CheY-like_superfamily"/>
</dbReference>
<dbReference type="SMART" id="SM00471">
    <property type="entry name" value="HDc"/>
    <property type="match status" value="1"/>
</dbReference>
<dbReference type="Gene3D" id="1.10.3210.10">
    <property type="entry name" value="Hypothetical protein af1432"/>
    <property type="match status" value="1"/>
</dbReference>
<dbReference type="Pfam" id="PF13487">
    <property type="entry name" value="HD_5"/>
    <property type="match status" value="1"/>
</dbReference>
<feature type="domain" description="Response regulatory" evidence="1">
    <location>
        <begin position="12"/>
        <end position="128"/>
    </location>
</feature>
<dbReference type="PROSITE" id="PS51832">
    <property type="entry name" value="HD_GYP"/>
    <property type="match status" value="1"/>
</dbReference>
<dbReference type="InterPro" id="IPR003607">
    <property type="entry name" value="HD/PDEase_dom"/>
</dbReference>
<dbReference type="PROSITE" id="PS50110">
    <property type="entry name" value="RESPONSE_REGULATORY"/>
    <property type="match status" value="1"/>
</dbReference>
<dbReference type="EMBL" id="MLJW01000096">
    <property type="protein sequence ID" value="OIR00335.1"/>
    <property type="molecule type" value="Genomic_DNA"/>
</dbReference>
<dbReference type="EC" id="3.1.4.52" evidence="3"/>
<dbReference type="CDD" id="cd00077">
    <property type="entry name" value="HDc"/>
    <property type="match status" value="1"/>
</dbReference>
<evidence type="ECO:0000259" key="1">
    <source>
        <dbReference type="PROSITE" id="PS50110"/>
    </source>
</evidence>
<dbReference type="PANTHER" id="PTHR45228">
    <property type="entry name" value="CYCLIC DI-GMP PHOSPHODIESTERASE TM_0186-RELATED"/>
    <property type="match status" value="1"/>
</dbReference>
<organism evidence="3">
    <name type="scientific">mine drainage metagenome</name>
    <dbReference type="NCBI Taxonomy" id="410659"/>
    <lineage>
        <taxon>unclassified sequences</taxon>
        <taxon>metagenomes</taxon>
        <taxon>ecological metagenomes</taxon>
    </lineage>
</organism>
<dbReference type="InterPro" id="IPR001789">
    <property type="entry name" value="Sig_transdc_resp-reg_receiver"/>
</dbReference>
<gene>
    <name evidence="3" type="primary">rpfG_50</name>
    <name evidence="3" type="ORF">GALL_175880</name>
</gene>
<dbReference type="CDD" id="cd19920">
    <property type="entry name" value="REC_PA4781-like"/>
    <property type="match status" value="1"/>
</dbReference>
<dbReference type="InterPro" id="IPR052020">
    <property type="entry name" value="Cyclic_di-GMP/3'3'-cGAMP_PDE"/>
</dbReference>
<feature type="domain" description="HD-GYP" evidence="2">
    <location>
        <begin position="301"/>
        <end position="493"/>
    </location>
</feature>
<dbReference type="GO" id="GO:0000160">
    <property type="term" value="P:phosphorelay signal transduction system"/>
    <property type="evidence" value="ECO:0007669"/>
    <property type="project" value="InterPro"/>
</dbReference>
<dbReference type="AlphaFoldDB" id="A0A1J5RWM8"/>
<comment type="caution">
    <text evidence="3">The sequence shown here is derived from an EMBL/GenBank/DDBJ whole genome shotgun (WGS) entry which is preliminary data.</text>
</comment>